<dbReference type="OrthoDB" id="10006363at2"/>
<dbReference type="EMBL" id="FMDN01000001">
    <property type="protein sequence ID" value="SCG33816.1"/>
    <property type="molecule type" value="Genomic_DNA"/>
</dbReference>
<name>A0A1C5GJ45_9ACTN</name>
<feature type="compositionally biased region" description="Low complexity" evidence="1">
    <location>
        <begin position="125"/>
        <end position="152"/>
    </location>
</feature>
<keyword evidence="4" id="KW-1185">Reference proteome</keyword>
<evidence type="ECO:0000313" key="3">
    <source>
        <dbReference type="EMBL" id="SCG33816.1"/>
    </source>
</evidence>
<protein>
    <submittedName>
        <fullName evidence="3">Uncharacterized protein</fullName>
    </submittedName>
</protein>
<proteinExistence type="predicted"/>
<keyword evidence="2" id="KW-1133">Transmembrane helix</keyword>
<feature type="transmembrane region" description="Helical" evidence="2">
    <location>
        <begin position="41"/>
        <end position="63"/>
    </location>
</feature>
<dbReference type="Proteomes" id="UP000199408">
    <property type="component" value="Unassembled WGS sequence"/>
</dbReference>
<reference evidence="4" key="1">
    <citation type="submission" date="2016-06" db="EMBL/GenBank/DDBJ databases">
        <authorList>
            <person name="Varghese N."/>
        </authorList>
    </citation>
    <scope>NUCLEOTIDE SEQUENCE [LARGE SCALE GENOMIC DNA]</scope>
    <source>
        <strain evidence="4">DSM 43171</strain>
    </source>
</reference>
<evidence type="ECO:0000256" key="2">
    <source>
        <dbReference type="SAM" id="Phobius"/>
    </source>
</evidence>
<accession>A0A1C5GJ45</accession>
<evidence type="ECO:0000256" key="1">
    <source>
        <dbReference type="SAM" id="MobiDB-lite"/>
    </source>
</evidence>
<feature type="region of interest" description="Disordered" evidence="1">
    <location>
        <begin position="119"/>
        <end position="162"/>
    </location>
</feature>
<keyword evidence="2" id="KW-0812">Transmembrane</keyword>
<sequence length="162" mass="17152">MQRYGFSILTLLMELPTVAVLVTALVLAATRRDRLPRRARVLLSYGTLVLLGAGLVSLLWSLAFPHVVGTDWMREDGYQRIRMISYLVTAVTSVGYPIGIGLLVGAVFAGRRPTAAPANPWGSWTPSASAAVPSATPGAAGPTPPTTQWGATDLPSPAPDRD</sequence>
<evidence type="ECO:0000313" key="4">
    <source>
        <dbReference type="Proteomes" id="UP000199408"/>
    </source>
</evidence>
<dbReference type="RefSeq" id="WP_091289779.1">
    <property type="nucleotide sequence ID" value="NZ_FMDN01000001.1"/>
</dbReference>
<gene>
    <name evidence="3" type="ORF">GA0070560_10137</name>
</gene>
<feature type="transmembrane region" description="Helical" evidence="2">
    <location>
        <begin position="6"/>
        <end position="29"/>
    </location>
</feature>
<feature type="transmembrane region" description="Helical" evidence="2">
    <location>
        <begin position="83"/>
        <end position="109"/>
    </location>
</feature>
<keyword evidence="2" id="KW-0472">Membrane</keyword>
<organism evidence="3 4">
    <name type="scientific">Micromonospora halophytica</name>
    <dbReference type="NCBI Taxonomy" id="47864"/>
    <lineage>
        <taxon>Bacteria</taxon>
        <taxon>Bacillati</taxon>
        <taxon>Actinomycetota</taxon>
        <taxon>Actinomycetes</taxon>
        <taxon>Micromonosporales</taxon>
        <taxon>Micromonosporaceae</taxon>
        <taxon>Micromonospora</taxon>
    </lineage>
</organism>
<dbReference type="AlphaFoldDB" id="A0A1C5GJ45"/>